<comment type="caution">
    <text evidence="1">The sequence shown here is derived from an EMBL/GenBank/DDBJ whole genome shotgun (WGS) entry which is preliminary data.</text>
</comment>
<dbReference type="AlphaFoldDB" id="A0A7C5AMU5"/>
<name>A0A7C5AMU5_9BACT</name>
<dbReference type="EMBL" id="DTKJ01000073">
    <property type="protein sequence ID" value="HGZ12631.1"/>
    <property type="molecule type" value="Genomic_DNA"/>
</dbReference>
<protein>
    <submittedName>
        <fullName evidence="1">Uncharacterized protein</fullName>
    </submittedName>
</protein>
<gene>
    <name evidence="1" type="ORF">ENW48_10530</name>
</gene>
<sequence>MTSHGFNFSASCGGKGSYTKWIRYQGKRAYISVTDKSGESFPTSLEEPIRVSIHDLKTGEEVEPPREFVNLDAFLATLKEAD</sequence>
<organism evidence="1">
    <name type="scientific">Desulfobacca acetoxidans</name>
    <dbReference type="NCBI Taxonomy" id="60893"/>
    <lineage>
        <taxon>Bacteria</taxon>
        <taxon>Pseudomonadati</taxon>
        <taxon>Thermodesulfobacteriota</taxon>
        <taxon>Desulfobaccia</taxon>
        <taxon>Desulfobaccales</taxon>
        <taxon>Desulfobaccaceae</taxon>
        <taxon>Desulfobacca</taxon>
    </lineage>
</organism>
<proteinExistence type="predicted"/>
<evidence type="ECO:0000313" key="1">
    <source>
        <dbReference type="EMBL" id="HGZ12631.1"/>
    </source>
</evidence>
<reference evidence="1" key="1">
    <citation type="journal article" date="2020" name="mSystems">
        <title>Genome- and Community-Level Interaction Insights into Carbon Utilization and Element Cycling Functions of Hydrothermarchaeota in Hydrothermal Sediment.</title>
        <authorList>
            <person name="Zhou Z."/>
            <person name="Liu Y."/>
            <person name="Xu W."/>
            <person name="Pan J."/>
            <person name="Luo Z.H."/>
            <person name="Li M."/>
        </authorList>
    </citation>
    <scope>NUCLEOTIDE SEQUENCE [LARGE SCALE GENOMIC DNA]</scope>
    <source>
        <strain evidence="1">SpSt-853</strain>
    </source>
</reference>
<accession>A0A7C5AMU5</accession>